<organism evidence="10 11">
    <name type="scientific">Marinobacter zhanjiangensis</name>
    <dbReference type="NCBI Taxonomy" id="578215"/>
    <lineage>
        <taxon>Bacteria</taxon>
        <taxon>Pseudomonadati</taxon>
        <taxon>Pseudomonadota</taxon>
        <taxon>Gammaproteobacteria</taxon>
        <taxon>Pseudomonadales</taxon>
        <taxon>Marinobacteraceae</taxon>
        <taxon>Marinobacter</taxon>
    </lineage>
</organism>
<dbReference type="RefSeq" id="WP_189577731.1">
    <property type="nucleotide sequence ID" value="NZ_BMXV01000008.1"/>
</dbReference>
<dbReference type="Pfam" id="PF00005">
    <property type="entry name" value="ABC_tran"/>
    <property type="match status" value="1"/>
</dbReference>
<feature type="domain" description="ABC transmembrane type-1" evidence="9">
    <location>
        <begin position="28"/>
        <end position="315"/>
    </location>
</feature>
<feature type="transmembrane region" description="Helical" evidence="7">
    <location>
        <begin position="140"/>
        <end position="161"/>
    </location>
</feature>
<dbReference type="Proteomes" id="UP000601597">
    <property type="component" value="Unassembled WGS sequence"/>
</dbReference>
<dbReference type="CDD" id="cd18584">
    <property type="entry name" value="ABC_6TM_AarD_CydD"/>
    <property type="match status" value="1"/>
</dbReference>
<dbReference type="PANTHER" id="PTHR24221:SF261">
    <property type="entry name" value="GLUTATHIONE_L-CYSTEINE TRANSPORT SYSTEM ATP-BINDING_PERMEASE PROTEIN CYDD"/>
    <property type="match status" value="1"/>
</dbReference>
<dbReference type="Pfam" id="PF00664">
    <property type="entry name" value="ABC_membrane"/>
    <property type="match status" value="1"/>
</dbReference>
<proteinExistence type="predicted"/>
<feature type="transmembrane region" description="Helical" evidence="7">
    <location>
        <begin position="26"/>
        <end position="49"/>
    </location>
</feature>
<dbReference type="InterPro" id="IPR014216">
    <property type="entry name" value="ABC_transptr_CydD"/>
</dbReference>
<keyword evidence="4" id="KW-0067">ATP-binding</keyword>
<evidence type="ECO:0000256" key="2">
    <source>
        <dbReference type="ARBA" id="ARBA00022692"/>
    </source>
</evidence>
<dbReference type="PROSITE" id="PS50893">
    <property type="entry name" value="ABC_TRANSPORTER_2"/>
    <property type="match status" value="1"/>
</dbReference>
<feature type="transmembrane region" description="Helical" evidence="7">
    <location>
        <begin position="61"/>
        <end position="81"/>
    </location>
</feature>
<feature type="transmembrane region" description="Helical" evidence="7">
    <location>
        <begin position="167"/>
        <end position="187"/>
    </location>
</feature>
<evidence type="ECO:0000256" key="5">
    <source>
        <dbReference type="ARBA" id="ARBA00022989"/>
    </source>
</evidence>
<evidence type="ECO:0000259" key="9">
    <source>
        <dbReference type="PROSITE" id="PS50929"/>
    </source>
</evidence>
<sequence>MAQPSPREAARWLKERQRPALPHIRLAALAGSLAALATIIQLAGVAWIAHAALVDEASAASLVWVAAMVVVAIAVRATALASQNRFAARASDEVRARLRRDLLERLGHLGPARLARKSSGTLASEWIDQVEALHGYYAHYLPQMILCVTVPVMILAMVLWLDWLAAVFLLLSAPLIPLFMALVGMGAEKLNQQHMETLGRLSGHFLDRLRGLTTLQLFQHTAPATADIAEATDEYRRINLKTLRVAFLSSAVLEFFASVAIAVIAIYIGFGLLGYIEYGPSPQLTMFSGLFILLLAPEFFQPLRQLAQHYHDRATALGAAAQLQARLADTPVTPRDNTTQAVSDPDNALRIDELMVTFEDGRTGLVDVSLNIPPGQLVLLEGTSGSGKSTLLNVMAGFLAPSGGSVRCFGQVPGSEPFGWLGQTPFIRQDTWAGNFRLVAPEASDDALLTALERVGLKQLVSQRPNGLDTPIQEGGAGLSGGQARRLALARLFLADYRLVLMDEPTAGLDGQSEQQVIDAIHALRQRGVTIVIASHHPAFRAVADRRLLLRDGRLVND</sequence>
<keyword evidence="6 7" id="KW-0472">Membrane</keyword>
<evidence type="ECO:0000313" key="10">
    <source>
        <dbReference type="EMBL" id="GGY81680.1"/>
    </source>
</evidence>
<accession>A0ABQ3B7Z2</accession>
<dbReference type="InterPro" id="IPR027417">
    <property type="entry name" value="P-loop_NTPase"/>
</dbReference>
<dbReference type="InterPro" id="IPR011527">
    <property type="entry name" value="ABC1_TM_dom"/>
</dbReference>
<dbReference type="InterPro" id="IPR039421">
    <property type="entry name" value="Type_1_exporter"/>
</dbReference>
<dbReference type="PANTHER" id="PTHR24221">
    <property type="entry name" value="ATP-BINDING CASSETTE SUB-FAMILY B"/>
    <property type="match status" value="1"/>
</dbReference>
<dbReference type="InterPro" id="IPR003439">
    <property type="entry name" value="ABC_transporter-like_ATP-bd"/>
</dbReference>
<dbReference type="EMBL" id="BMXV01000008">
    <property type="protein sequence ID" value="GGY81680.1"/>
    <property type="molecule type" value="Genomic_DNA"/>
</dbReference>
<evidence type="ECO:0000259" key="8">
    <source>
        <dbReference type="PROSITE" id="PS50893"/>
    </source>
</evidence>
<dbReference type="SUPFAM" id="SSF90123">
    <property type="entry name" value="ABC transporter transmembrane region"/>
    <property type="match status" value="1"/>
</dbReference>
<evidence type="ECO:0000256" key="6">
    <source>
        <dbReference type="ARBA" id="ARBA00023136"/>
    </source>
</evidence>
<gene>
    <name evidence="10" type="primary">cydD</name>
    <name evidence="10" type="ORF">GCM10007071_31270</name>
</gene>
<dbReference type="PROSITE" id="PS00211">
    <property type="entry name" value="ABC_TRANSPORTER_1"/>
    <property type="match status" value="1"/>
</dbReference>
<feature type="transmembrane region" description="Helical" evidence="7">
    <location>
        <begin position="245"/>
        <end position="270"/>
    </location>
</feature>
<evidence type="ECO:0000256" key="4">
    <source>
        <dbReference type="ARBA" id="ARBA00022840"/>
    </source>
</evidence>
<keyword evidence="3" id="KW-0547">Nucleotide-binding</keyword>
<dbReference type="Gene3D" id="1.20.1560.10">
    <property type="entry name" value="ABC transporter type 1, transmembrane domain"/>
    <property type="match status" value="1"/>
</dbReference>
<evidence type="ECO:0000256" key="3">
    <source>
        <dbReference type="ARBA" id="ARBA00022741"/>
    </source>
</evidence>
<keyword evidence="11" id="KW-1185">Reference proteome</keyword>
<dbReference type="InterPro" id="IPR017871">
    <property type="entry name" value="ABC_transporter-like_CS"/>
</dbReference>
<dbReference type="SUPFAM" id="SSF52540">
    <property type="entry name" value="P-loop containing nucleoside triphosphate hydrolases"/>
    <property type="match status" value="1"/>
</dbReference>
<dbReference type="SMART" id="SM00382">
    <property type="entry name" value="AAA"/>
    <property type="match status" value="1"/>
</dbReference>
<evidence type="ECO:0000256" key="1">
    <source>
        <dbReference type="ARBA" id="ARBA00004651"/>
    </source>
</evidence>
<evidence type="ECO:0000256" key="7">
    <source>
        <dbReference type="SAM" id="Phobius"/>
    </source>
</evidence>
<comment type="subcellular location">
    <subcellularLocation>
        <location evidence="1">Cell membrane</location>
        <topology evidence="1">Multi-pass membrane protein</topology>
    </subcellularLocation>
</comment>
<dbReference type="NCBIfam" id="TIGR02857">
    <property type="entry name" value="CydD"/>
    <property type="match status" value="1"/>
</dbReference>
<dbReference type="Gene3D" id="3.40.50.300">
    <property type="entry name" value="P-loop containing nucleotide triphosphate hydrolases"/>
    <property type="match status" value="1"/>
</dbReference>
<comment type="caution">
    <text evidence="10">The sequence shown here is derived from an EMBL/GenBank/DDBJ whole genome shotgun (WGS) entry which is preliminary data.</text>
</comment>
<keyword evidence="5 7" id="KW-1133">Transmembrane helix</keyword>
<dbReference type="InterPro" id="IPR003593">
    <property type="entry name" value="AAA+_ATPase"/>
</dbReference>
<evidence type="ECO:0000313" key="11">
    <source>
        <dbReference type="Proteomes" id="UP000601597"/>
    </source>
</evidence>
<dbReference type="PROSITE" id="PS50929">
    <property type="entry name" value="ABC_TM1F"/>
    <property type="match status" value="1"/>
</dbReference>
<keyword evidence="2 7" id="KW-0812">Transmembrane</keyword>
<feature type="domain" description="ABC transporter" evidence="8">
    <location>
        <begin position="349"/>
        <end position="558"/>
    </location>
</feature>
<dbReference type="InterPro" id="IPR036640">
    <property type="entry name" value="ABC1_TM_sf"/>
</dbReference>
<name>A0ABQ3B7Z2_9GAMM</name>
<reference evidence="11" key="1">
    <citation type="journal article" date="2019" name="Int. J. Syst. Evol. Microbiol.">
        <title>The Global Catalogue of Microorganisms (GCM) 10K type strain sequencing project: providing services to taxonomists for standard genome sequencing and annotation.</title>
        <authorList>
            <consortium name="The Broad Institute Genomics Platform"/>
            <consortium name="The Broad Institute Genome Sequencing Center for Infectious Disease"/>
            <person name="Wu L."/>
            <person name="Ma J."/>
        </authorList>
    </citation>
    <scope>NUCLEOTIDE SEQUENCE [LARGE SCALE GENOMIC DNA]</scope>
    <source>
        <strain evidence="11">KCTC 22280</strain>
    </source>
</reference>
<protein>
    <submittedName>
        <fullName evidence="10">Thiol reductant ABC exporter subunit CydD</fullName>
    </submittedName>
</protein>